<evidence type="ECO:0000313" key="5">
    <source>
        <dbReference type="EMBL" id="CAG9329128.1"/>
    </source>
</evidence>
<evidence type="ECO:0000256" key="3">
    <source>
        <dbReference type="ARBA" id="ARBA00023136"/>
    </source>
</evidence>
<dbReference type="InterPro" id="IPR023395">
    <property type="entry name" value="MCP_dom_sf"/>
</dbReference>
<comment type="subcellular location">
    <subcellularLocation>
        <location evidence="1">Membrane</location>
        <topology evidence="1">Multi-pass membrane protein</topology>
    </subcellularLocation>
</comment>
<keyword evidence="2 4" id="KW-0812">Transmembrane</keyword>
<gene>
    <name evidence="5" type="ORF">BSTOLATCC_MIC47957</name>
</gene>
<dbReference type="Proteomes" id="UP001162131">
    <property type="component" value="Unassembled WGS sequence"/>
</dbReference>
<name>A0AAU9JTR5_9CILI</name>
<evidence type="ECO:0000313" key="6">
    <source>
        <dbReference type="Proteomes" id="UP001162131"/>
    </source>
</evidence>
<evidence type="ECO:0000256" key="1">
    <source>
        <dbReference type="ARBA" id="ARBA00004141"/>
    </source>
</evidence>
<comment type="caution">
    <text evidence="5">The sequence shown here is derived from an EMBL/GenBank/DDBJ whole genome shotgun (WGS) entry which is preliminary data.</text>
</comment>
<dbReference type="PROSITE" id="PS50920">
    <property type="entry name" value="SOLCAR"/>
    <property type="match status" value="1"/>
</dbReference>
<protein>
    <submittedName>
        <fullName evidence="5">Uncharacterized protein</fullName>
    </submittedName>
</protein>
<organism evidence="5 6">
    <name type="scientific">Blepharisma stoltei</name>
    <dbReference type="NCBI Taxonomy" id="1481888"/>
    <lineage>
        <taxon>Eukaryota</taxon>
        <taxon>Sar</taxon>
        <taxon>Alveolata</taxon>
        <taxon>Ciliophora</taxon>
        <taxon>Postciliodesmatophora</taxon>
        <taxon>Heterotrichea</taxon>
        <taxon>Heterotrichida</taxon>
        <taxon>Blepharismidae</taxon>
        <taxon>Blepharisma</taxon>
    </lineage>
</organism>
<proteinExistence type="predicted"/>
<evidence type="ECO:0000256" key="4">
    <source>
        <dbReference type="PROSITE-ProRule" id="PRU00282"/>
    </source>
</evidence>
<dbReference type="SUPFAM" id="SSF103506">
    <property type="entry name" value="Mitochondrial carrier"/>
    <property type="match status" value="1"/>
</dbReference>
<reference evidence="5" key="1">
    <citation type="submission" date="2021-09" db="EMBL/GenBank/DDBJ databases">
        <authorList>
            <consortium name="AG Swart"/>
            <person name="Singh M."/>
            <person name="Singh A."/>
            <person name="Seah K."/>
            <person name="Emmerich C."/>
        </authorList>
    </citation>
    <scope>NUCLEOTIDE SEQUENCE</scope>
    <source>
        <strain evidence="5">ATCC30299</strain>
    </source>
</reference>
<dbReference type="InterPro" id="IPR018108">
    <property type="entry name" value="MCP_transmembrane"/>
</dbReference>
<dbReference type="GO" id="GO:0016020">
    <property type="term" value="C:membrane"/>
    <property type="evidence" value="ECO:0007669"/>
    <property type="project" value="UniProtKB-SubCell"/>
</dbReference>
<sequence>MEFSVNLFIVLYASPHFKVWVTELAGQLKKILNIPPNSENLFRPAIWSSASFIALPTDLIKIRLSRDVKSSQLRHKGLINECREMIREEGLRA</sequence>
<dbReference type="EMBL" id="CAJZBQ010000047">
    <property type="protein sequence ID" value="CAG9329128.1"/>
    <property type="molecule type" value="Genomic_DNA"/>
</dbReference>
<keyword evidence="3 4" id="KW-0472">Membrane</keyword>
<keyword evidence="6" id="KW-1185">Reference proteome</keyword>
<evidence type="ECO:0000256" key="2">
    <source>
        <dbReference type="ARBA" id="ARBA00022692"/>
    </source>
</evidence>
<feature type="repeat" description="Solcar" evidence="4">
    <location>
        <begin position="38"/>
        <end position="93"/>
    </location>
</feature>
<dbReference type="AlphaFoldDB" id="A0AAU9JTR5"/>
<accession>A0AAU9JTR5</accession>